<evidence type="ECO:0000256" key="2">
    <source>
        <dbReference type="SAM" id="MobiDB-lite"/>
    </source>
</evidence>
<name>A0AAV9XZZ6_9CRYT</name>
<gene>
    <name evidence="3" type="ORF">RS030_172597</name>
</gene>
<evidence type="ECO:0000313" key="4">
    <source>
        <dbReference type="Proteomes" id="UP001311799"/>
    </source>
</evidence>
<feature type="compositionally biased region" description="Polar residues" evidence="2">
    <location>
        <begin position="443"/>
        <end position="459"/>
    </location>
</feature>
<proteinExistence type="predicted"/>
<evidence type="ECO:0000256" key="1">
    <source>
        <dbReference type="SAM" id="Coils"/>
    </source>
</evidence>
<feature type="compositionally biased region" description="Polar residues" evidence="2">
    <location>
        <begin position="418"/>
        <end position="430"/>
    </location>
</feature>
<feature type="region of interest" description="Disordered" evidence="2">
    <location>
        <begin position="443"/>
        <end position="483"/>
    </location>
</feature>
<keyword evidence="1" id="KW-0175">Coiled coil</keyword>
<dbReference type="AlphaFoldDB" id="A0AAV9XZZ6"/>
<comment type="caution">
    <text evidence="3">The sequence shown here is derived from an EMBL/GenBank/DDBJ whole genome shotgun (WGS) entry which is preliminary data.</text>
</comment>
<evidence type="ECO:0000313" key="3">
    <source>
        <dbReference type="EMBL" id="KAK6590246.1"/>
    </source>
</evidence>
<feature type="region of interest" description="Disordered" evidence="2">
    <location>
        <begin position="409"/>
        <end position="430"/>
    </location>
</feature>
<protein>
    <submittedName>
        <fullName evidence="3">Uncharacterized protein</fullName>
    </submittedName>
</protein>
<accession>A0AAV9XZZ6</accession>
<organism evidence="3 4">
    <name type="scientific">Cryptosporidium xiaoi</name>
    <dbReference type="NCBI Taxonomy" id="659607"/>
    <lineage>
        <taxon>Eukaryota</taxon>
        <taxon>Sar</taxon>
        <taxon>Alveolata</taxon>
        <taxon>Apicomplexa</taxon>
        <taxon>Conoidasida</taxon>
        <taxon>Coccidia</taxon>
        <taxon>Eucoccidiorida</taxon>
        <taxon>Eimeriorina</taxon>
        <taxon>Cryptosporidiidae</taxon>
        <taxon>Cryptosporidium</taxon>
    </lineage>
</organism>
<sequence length="579" mass="63782">MTLIGNEIKSIDRNLQELDKTVKNLEEELLRKQNSLSRNKIISRPQSSGGCGIGLLISKSPKKNSNILTGNPNNNVNIGNAVLVKSGFSSPTMNAGRDLIGVMSNNIEMEKTDSISLPKNNSIINNVMIENEVQFAANPKISSCDNVLSMNNPITVNNSIDQQNYIPVNQLDVNNCQIPTYIQYRTHNTTSIPPVVSNIPIHQNINHSIGPSCSDYNPQMIVQIPNQIHLQQTGSGIIGGIDQQQLPPPLKAQQLGFNPHQSFEIQTGPFIPQQTMVMPQVPNLVAHNHIQGGQIHQFPGMIQPPIPTVASPPLAPMMQGYNQFIPNSSIGMMDFQQQLCTNNNIPVSAISSPPITQNPSNISQIEQNNVLRNNNPLGMDSQMLAKYLLTAMAEECLLKKNTCVEKGTEGIDNEDRLNNNSNPTSVSSINDSRTIIRPLIQPPKTNIDFSSPKSFSQDVFKSKCKRRPKNNNHINNNNDDSQAENTIQQEYQIPNEKPVSPPSSPMCLSFKTSVPINALGDNPFSESLSRIVANKITKVPQPMSMHDGFPSFFQNQHTIGNGYGINNHLNYISLNGNLN</sequence>
<feature type="coiled-coil region" evidence="1">
    <location>
        <begin position="8"/>
        <end position="35"/>
    </location>
</feature>
<reference evidence="3 4" key="1">
    <citation type="submission" date="2023-10" db="EMBL/GenBank/DDBJ databases">
        <title>Comparative genomics analysis reveals potential genetic determinants of host preference in Cryptosporidium xiaoi.</title>
        <authorList>
            <person name="Xiao L."/>
            <person name="Li J."/>
        </authorList>
    </citation>
    <scope>NUCLEOTIDE SEQUENCE [LARGE SCALE GENOMIC DNA]</scope>
    <source>
        <strain evidence="3 4">52996</strain>
    </source>
</reference>
<keyword evidence="4" id="KW-1185">Reference proteome</keyword>
<dbReference type="EMBL" id="JAWDEY010000008">
    <property type="protein sequence ID" value="KAK6590246.1"/>
    <property type="molecule type" value="Genomic_DNA"/>
</dbReference>
<dbReference type="Proteomes" id="UP001311799">
    <property type="component" value="Unassembled WGS sequence"/>
</dbReference>